<dbReference type="AlphaFoldDB" id="A0A1M4YB17"/>
<dbReference type="STRING" id="1121391.SAMN02745206_01206"/>
<keyword evidence="2" id="KW-1185">Reference proteome</keyword>
<accession>A0A1M4YB17</accession>
<gene>
    <name evidence="1" type="ORF">SAMN02745206_01206</name>
</gene>
<proteinExistence type="predicted"/>
<sequence>MEEKGTRPSDVAQPEYSEDGVDLTLIRWMLSLRAEERLNVLQQTVRSLAELRDGDLNP</sequence>
<organism evidence="1 2">
    <name type="scientific">Desulfacinum infernum DSM 9756</name>
    <dbReference type="NCBI Taxonomy" id="1121391"/>
    <lineage>
        <taxon>Bacteria</taxon>
        <taxon>Pseudomonadati</taxon>
        <taxon>Thermodesulfobacteriota</taxon>
        <taxon>Syntrophobacteria</taxon>
        <taxon>Syntrophobacterales</taxon>
        <taxon>Syntrophobacteraceae</taxon>
        <taxon>Desulfacinum</taxon>
    </lineage>
</organism>
<dbReference type="EMBL" id="FQVB01000010">
    <property type="protein sequence ID" value="SHF02672.1"/>
    <property type="molecule type" value="Genomic_DNA"/>
</dbReference>
<dbReference type="Proteomes" id="UP000184076">
    <property type="component" value="Unassembled WGS sequence"/>
</dbReference>
<evidence type="ECO:0000313" key="1">
    <source>
        <dbReference type="EMBL" id="SHF02672.1"/>
    </source>
</evidence>
<protein>
    <submittedName>
        <fullName evidence="1">Uncharacterized protein</fullName>
    </submittedName>
</protein>
<reference evidence="2" key="1">
    <citation type="submission" date="2016-11" db="EMBL/GenBank/DDBJ databases">
        <authorList>
            <person name="Varghese N."/>
            <person name="Submissions S."/>
        </authorList>
    </citation>
    <scope>NUCLEOTIDE SEQUENCE [LARGE SCALE GENOMIC DNA]</scope>
    <source>
        <strain evidence="2">DSM 9756</strain>
    </source>
</reference>
<dbReference type="RefSeq" id="WP_178371921.1">
    <property type="nucleotide sequence ID" value="NZ_FQVB01000010.1"/>
</dbReference>
<name>A0A1M4YB17_9BACT</name>
<evidence type="ECO:0000313" key="2">
    <source>
        <dbReference type="Proteomes" id="UP000184076"/>
    </source>
</evidence>